<dbReference type="Pfam" id="PF13041">
    <property type="entry name" value="PPR_2"/>
    <property type="match status" value="3"/>
</dbReference>
<dbReference type="Gene3D" id="1.25.40.10">
    <property type="entry name" value="Tetratricopeptide repeat domain"/>
    <property type="match status" value="4"/>
</dbReference>
<accession>A0A0K9P4A8</accession>
<dbReference type="InterPro" id="IPR011990">
    <property type="entry name" value="TPR-like_helical_dom_sf"/>
</dbReference>
<dbReference type="GO" id="GO:0003723">
    <property type="term" value="F:RNA binding"/>
    <property type="evidence" value="ECO:0000318"/>
    <property type="project" value="GO_Central"/>
</dbReference>
<dbReference type="PANTHER" id="PTHR47926:SF494">
    <property type="entry name" value="DYW DOMAIN-CONTAINING PROTEIN"/>
    <property type="match status" value="1"/>
</dbReference>
<dbReference type="EMBL" id="LFYR01001279">
    <property type="protein sequence ID" value="KMZ63025.1"/>
    <property type="molecule type" value="Genomic_DNA"/>
</dbReference>
<feature type="repeat" description="PPR" evidence="2">
    <location>
        <begin position="187"/>
        <end position="222"/>
    </location>
</feature>
<dbReference type="Pfam" id="PF01535">
    <property type="entry name" value="PPR"/>
    <property type="match status" value="5"/>
</dbReference>
<evidence type="ECO:0000256" key="1">
    <source>
        <dbReference type="ARBA" id="ARBA00022737"/>
    </source>
</evidence>
<feature type="repeat" description="PPR" evidence="2">
    <location>
        <begin position="303"/>
        <end position="337"/>
    </location>
</feature>
<dbReference type="Proteomes" id="UP000036987">
    <property type="component" value="Unassembled WGS sequence"/>
</dbReference>
<reference evidence="4" key="1">
    <citation type="journal article" date="2016" name="Nature">
        <title>The genome of the seagrass Zostera marina reveals angiosperm adaptation to the sea.</title>
        <authorList>
            <person name="Olsen J.L."/>
            <person name="Rouze P."/>
            <person name="Verhelst B."/>
            <person name="Lin Y.-C."/>
            <person name="Bayer T."/>
            <person name="Collen J."/>
            <person name="Dattolo E."/>
            <person name="De Paoli E."/>
            <person name="Dittami S."/>
            <person name="Maumus F."/>
            <person name="Michel G."/>
            <person name="Kersting A."/>
            <person name="Lauritano C."/>
            <person name="Lohaus R."/>
            <person name="Toepel M."/>
            <person name="Tonon T."/>
            <person name="Vanneste K."/>
            <person name="Amirebrahimi M."/>
            <person name="Brakel J."/>
            <person name="Bostroem C."/>
            <person name="Chovatia M."/>
            <person name="Grimwood J."/>
            <person name="Jenkins J.W."/>
            <person name="Jueterbock A."/>
            <person name="Mraz A."/>
            <person name="Stam W.T."/>
            <person name="Tice H."/>
            <person name="Bornberg-Bauer E."/>
            <person name="Green P.J."/>
            <person name="Pearson G.A."/>
            <person name="Procaccini G."/>
            <person name="Duarte C.M."/>
            <person name="Schmutz J."/>
            <person name="Reusch T.B.H."/>
            <person name="Van de Peer Y."/>
        </authorList>
    </citation>
    <scope>NUCLEOTIDE SEQUENCE [LARGE SCALE GENOMIC DNA]</scope>
    <source>
        <strain evidence="4">cv. Finnish</strain>
    </source>
</reference>
<dbReference type="InterPro" id="IPR046848">
    <property type="entry name" value="E_motif"/>
</dbReference>
<dbReference type="PANTHER" id="PTHR47926">
    <property type="entry name" value="PENTATRICOPEPTIDE REPEAT-CONTAINING PROTEIN"/>
    <property type="match status" value="1"/>
</dbReference>
<dbReference type="InterPro" id="IPR002885">
    <property type="entry name" value="PPR_rpt"/>
</dbReference>
<dbReference type="GO" id="GO:0009451">
    <property type="term" value="P:RNA modification"/>
    <property type="evidence" value="ECO:0000318"/>
    <property type="project" value="GO_Central"/>
</dbReference>
<dbReference type="OMA" id="HEAIVWK"/>
<evidence type="ECO:0000256" key="2">
    <source>
        <dbReference type="PROSITE-ProRule" id="PRU00708"/>
    </source>
</evidence>
<feature type="repeat" description="PPR" evidence="2">
    <location>
        <begin position="125"/>
        <end position="159"/>
    </location>
</feature>
<dbReference type="FunFam" id="1.25.40.10:FF:000073">
    <property type="entry name" value="Pentatricopeptide repeat-containing protein chloroplastic"/>
    <property type="match status" value="1"/>
</dbReference>
<keyword evidence="4" id="KW-1185">Reference proteome</keyword>
<dbReference type="OrthoDB" id="442680at2759"/>
<dbReference type="FunFam" id="1.25.40.10:FF:000184">
    <property type="entry name" value="Pentatricopeptide repeat-containing protein, chloroplastic"/>
    <property type="match status" value="1"/>
</dbReference>
<keyword evidence="1" id="KW-0677">Repeat</keyword>
<comment type="caution">
    <text evidence="3">The sequence shown here is derived from an EMBL/GenBank/DDBJ whole genome shotgun (WGS) entry which is preliminary data.</text>
</comment>
<dbReference type="InterPro" id="IPR046960">
    <property type="entry name" value="PPR_At4g14850-like_plant"/>
</dbReference>
<evidence type="ECO:0000313" key="3">
    <source>
        <dbReference type="EMBL" id="KMZ63025.1"/>
    </source>
</evidence>
<dbReference type="NCBIfam" id="TIGR00756">
    <property type="entry name" value="PPR"/>
    <property type="match status" value="4"/>
</dbReference>
<dbReference type="PROSITE" id="PS51375">
    <property type="entry name" value="PPR"/>
    <property type="match status" value="4"/>
</dbReference>
<evidence type="ECO:0008006" key="5">
    <source>
        <dbReference type="Google" id="ProtNLM"/>
    </source>
</evidence>
<evidence type="ECO:0000313" key="4">
    <source>
        <dbReference type="Proteomes" id="UP000036987"/>
    </source>
</evidence>
<dbReference type="AlphaFoldDB" id="A0A0K9P4A8"/>
<protein>
    <recommendedName>
        <fullName evidence="5">Pentatricopeptide repeat-containing protein</fullName>
    </recommendedName>
</protein>
<proteinExistence type="predicted"/>
<dbReference type="Pfam" id="PF20431">
    <property type="entry name" value="E_motif"/>
    <property type="match status" value="1"/>
</dbReference>
<feature type="repeat" description="PPR" evidence="2">
    <location>
        <begin position="57"/>
        <end position="91"/>
    </location>
</feature>
<organism evidence="3 4">
    <name type="scientific">Zostera marina</name>
    <name type="common">Eelgrass</name>
    <dbReference type="NCBI Taxonomy" id="29655"/>
    <lineage>
        <taxon>Eukaryota</taxon>
        <taxon>Viridiplantae</taxon>
        <taxon>Streptophyta</taxon>
        <taxon>Embryophyta</taxon>
        <taxon>Tracheophyta</taxon>
        <taxon>Spermatophyta</taxon>
        <taxon>Magnoliopsida</taxon>
        <taxon>Liliopsida</taxon>
        <taxon>Zosteraceae</taxon>
        <taxon>Zostera</taxon>
    </lineage>
</organism>
<gene>
    <name evidence="3" type="ORF">ZOSMA_42G00655</name>
</gene>
<name>A0A0K9P4A8_ZOSMR</name>
<sequence>MLSSSNSNSVIALQHSQAIKSGVAQFRQVFNHLLNLYTKSRFIIDARKLFDDIPSKDIITWTTLLSAYSRSGSFSSALSLIPRMISDGVIPNQFTLATAFRCCVTSPRKGREIHGWIFCYGIRSDIVLNNSMVDFYFKIGDFLSARKVFDGMFERSIESWNIMINAHFEMNDPDGSLELFKRLPNRDVVSWNTVISGYTRIGSDCNIALKLLHQMAVEGDAKFNEFTFSTALSLFANLGRIDLGKEIHGRIIRAGFKHLTFIQNSLIDMYSKCGKTSSASIIFNSMSHLYPKSLSLSSDSMERMVSWSSMVAGYIQNGRGEEALHLFQRMHREDIKIDQFTFTSITSACSDAGNLEQGRQVHGCIEKSGHVFDVLLETALTDMYAKCGSLEDACIIFNTSNARNVVLWTSLIVGFSLYGKGNEAIQVFQMMIKDTNNICPNEVTFVGVLNACSHAFLVEEGRRYFNSMQEDYGLKPNAEHYTAMADLLGRAGRLTEAIDFIIENNVTHLTSAWKAILSGCRTHNNLEMAKWVGDQLIQLEPSDSNSYILLANMYSGRKRWMDASRLRRRMHENRATDQNPGQAWIQLKGRVHVFVSGDRIHPQIDEVCCCLHQFTHFKLTNDIII</sequence>
<dbReference type="SUPFAM" id="SSF48452">
    <property type="entry name" value="TPR-like"/>
    <property type="match status" value="1"/>
</dbReference>